<dbReference type="RefSeq" id="WP_166692281.1">
    <property type="nucleotide sequence ID" value="NZ_WAEL01000004.1"/>
</dbReference>
<evidence type="ECO:0000256" key="5">
    <source>
        <dbReference type="ARBA" id="ARBA00022833"/>
    </source>
</evidence>
<dbReference type="InterPro" id="IPR001765">
    <property type="entry name" value="Carbonic_anhydrase"/>
</dbReference>
<proteinExistence type="inferred from homology"/>
<evidence type="ECO:0000313" key="9">
    <source>
        <dbReference type="EMBL" id="NID11223.1"/>
    </source>
</evidence>
<evidence type="ECO:0000256" key="4">
    <source>
        <dbReference type="ARBA" id="ARBA00022723"/>
    </source>
</evidence>
<sequence length="225" mass="25509">MLAYEKLLLENKAWAQDQLELDDNYFDTLASGQKPKFLWIGCADSRVPAESITGAQPGEIFVHRNVANLVIHTDMNLLSVLQYAVEVLKVEHVIVCGHYGCGGVKAAMTHDNLGLINKWLRNIKDVYARHEPELTGIVNETERVNRLVELNVITQVQHVVQTSIIQSAWHKEQRPTVHGWVFGLQTGLLTELINLDHTHEVESIYRYDFSTTEVPVPQAPVEQEH</sequence>
<dbReference type="Proteomes" id="UP000606008">
    <property type="component" value="Unassembled WGS sequence"/>
</dbReference>
<dbReference type="InterPro" id="IPR036874">
    <property type="entry name" value="Carbonic_anhydrase_sf"/>
</dbReference>
<dbReference type="SUPFAM" id="SSF53056">
    <property type="entry name" value="beta-carbonic anhydrase, cab"/>
    <property type="match status" value="1"/>
</dbReference>
<dbReference type="EMBL" id="WAEL01000004">
    <property type="protein sequence ID" value="NID11223.1"/>
    <property type="molecule type" value="Genomic_DNA"/>
</dbReference>
<name>A0ABX0QKQ2_9BACT</name>
<dbReference type="InterPro" id="IPR015892">
    <property type="entry name" value="Carbonic_anhydrase_CS"/>
</dbReference>
<organism evidence="9 10">
    <name type="scientific">Fibrivirga algicola</name>
    <dbReference type="NCBI Taxonomy" id="2950420"/>
    <lineage>
        <taxon>Bacteria</taxon>
        <taxon>Pseudomonadati</taxon>
        <taxon>Bacteroidota</taxon>
        <taxon>Cytophagia</taxon>
        <taxon>Cytophagales</taxon>
        <taxon>Spirosomataceae</taxon>
        <taxon>Fibrivirga</taxon>
    </lineage>
</organism>
<evidence type="ECO:0000256" key="6">
    <source>
        <dbReference type="ARBA" id="ARBA00023239"/>
    </source>
</evidence>
<comment type="catalytic activity">
    <reaction evidence="7 8">
        <text>hydrogencarbonate + H(+) = CO2 + H2O</text>
        <dbReference type="Rhea" id="RHEA:10748"/>
        <dbReference type="ChEBI" id="CHEBI:15377"/>
        <dbReference type="ChEBI" id="CHEBI:15378"/>
        <dbReference type="ChEBI" id="CHEBI:16526"/>
        <dbReference type="ChEBI" id="CHEBI:17544"/>
        <dbReference type="EC" id="4.2.1.1"/>
    </reaction>
</comment>
<evidence type="ECO:0000256" key="2">
    <source>
        <dbReference type="ARBA" id="ARBA00006217"/>
    </source>
</evidence>
<dbReference type="NCBIfam" id="NF007756">
    <property type="entry name" value="PRK10437.1"/>
    <property type="match status" value="1"/>
</dbReference>
<dbReference type="Pfam" id="PF00484">
    <property type="entry name" value="Pro_CA"/>
    <property type="match status" value="1"/>
</dbReference>
<comment type="cofactor">
    <cofactor evidence="1">
        <name>Zn(2+)</name>
        <dbReference type="ChEBI" id="CHEBI:29105"/>
    </cofactor>
</comment>
<dbReference type="PANTHER" id="PTHR11002:SF76">
    <property type="entry name" value="CARBONIC ANHYDRASE"/>
    <property type="match status" value="1"/>
</dbReference>
<dbReference type="SMART" id="SM00947">
    <property type="entry name" value="Pro_CA"/>
    <property type="match status" value="1"/>
</dbReference>
<evidence type="ECO:0000256" key="7">
    <source>
        <dbReference type="ARBA" id="ARBA00048348"/>
    </source>
</evidence>
<dbReference type="Gene3D" id="3.40.1050.10">
    <property type="entry name" value="Carbonic anhydrase"/>
    <property type="match status" value="1"/>
</dbReference>
<keyword evidence="4" id="KW-0479">Metal-binding</keyword>
<protein>
    <recommendedName>
        <fullName evidence="3 8">Carbonic anhydrase</fullName>
        <ecNumber evidence="3 8">4.2.1.1</ecNumber>
    </recommendedName>
    <alternativeName>
        <fullName evidence="8">Carbonate dehydratase</fullName>
    </alternativeName>
</protein>
<evidence type="ECO:0000313" key="10">
    <source>
        <dbReference type="Proteomes" id="UP000606008"/>
    </source>
</evidence>
<dbReference type="PROSITE" id="PS00704">
    <property type="entry name" value="PROK_CO2_ANHYDRASE_1"/>
    <property type="match status" value="1"/>
</dbReference>
<evidence type="ECO:0000256" key="8">
    <source>
        <dbReference type="RuleBase" id="RU003956"/>
    </source>
</evidence>
<comment type="similarity">
    <text evidence="2 8">Belongs to the beta-class carbonic anhydrase family.</text>
</comment>
<keyword evidence="5 8" id="KW-0862">Zinc</keyword>
<comment type="function">
    <text evidence="8">Reversible hydration of carbon dioxide.</text>
</comment>
<keyword evidence="6 8" id="KW-0456">Lyase</keyword>
<dbReference type="CDD" id="cd00883">
    <property type="entry name" value="beta_CA_cladeA"/>
    <property type="match status" value="1"/>
</dbReference>
<evidence type="ECO:0000256" key="3">
    <source>
        <dbReference type="ARBA" id="ARBA00012925"/>
    </source>
</evidence>
<keyword evidence="10" id="KW-1185">Reference proteome</keyword>
<gene>
    <name evidence="9" type="ORF">F7231_13675</name>
</gene>
<dbReference type="EC" id="4.2.1.1" evidence="3 8"/>
<dbReference type="PANTHER" id="PTHR11002">
    <property type="entry name" value="CARBONIC ANHYDRASE"/>
    <property type="match status" value="1"/>
</dbReference>
<accession>A0ABX0QKQ2</accession>
<comment type="caution">
    <text evidence="9">The sequence shown here is derived from an EMBL/GenBank/DDBJ whole genome shotgun (WGS) entry which is preliminary data.</text>
</comment>
<dbReference type="PROSITE" id="PS00705">
    <property type="entry name" value="PROK_CO2_ANHYDRASE_2"/>
    <property type="match status" value="1"/>
</dbReference>
<reference evidence="9" key="1">
    <citation type="submission" date="2024-05" db="EMBL/GenBank/DDBJ databases">
        <authorList>
            <person name="Jung D.-H."/>
        </authorList>
    </citation>
    <scope>NUCLEOTIDE SEQUENCE</scope>
    <source>
        <strain evidence="9">JA-25</strain>
    </source>
</reference>
<evidence type="ECO:0000256" key="1">
    <source>
        <dbReference type="ARBA" id="ARBA00001947"/>
    </source>
</evidence>